<name>A0A0W0TM42_9GAMM</name>
<reference evidence="3 5" key="2">
    <citation type="submission" date="2018-06" db="EMBL/GenBank/DDBJ databases">
        <authorList>
            <consortium name="Pathogen Informatics"/>
            <person name="Doyle S."/>
        </authorList>
    </citation>
    <scope>NUCLEOTIDE SEQUENCE [LARGE SCALE GENOMIC DNA]</scope>
    <source>
        <strain evidence="3 5">NCTC12022</strain>
    </source>
</reference>
<accession>A0A0W0TM42</accession>
<keyword evidence="4" id="KW-1185">Reference proteome</keyword>
<dbReference type="Proteomes" id="UP000251942">
    <property type="component" value="Unassembled WGS sequence"/>
</dbReference>
<keyword evidence="1" id="KW-0812">Transmembrane</keyword>
<dbReference type="Proteomes" id="UP000054698">
    <property type="component" value="Unassembled WGS sequence"/>
</dbReference>
<evidence type="ECO:0000313" key="2">
    <source>
        <dbReference type="EMBL" id="KTC96663.1"/>
    </source>
</evidence>
<feature type="transmembrane region" description="Helical" evidence="1">
    <location>
        <begin position="6"/>
        <end position="25"/>
    </location>
</feature>
<evidence type="ECO:0000313" key="4">
    <source>
        <dbReference type="Proteomes" id="UP000054698"/>
    </source>
</evidence>
<evidence type="ECO:0000256" key="1">
    <source>
        <dbReference type="SAM" id="Phobius"/>
    </source>
</evidence>
<gene>
    <name evidence="2" type="ORF">Lfee_1575</name>
    <name evidence="3" type="ORF">NCTC12022_01402</name>
</gene>
<dbReference type="EMBL" id="LNYB01000080">
    <property type="protein sequence ID" value="KTC96663.1"/>
    <property type="molecule type" value="Genomic_DNA"/>
</dbReference>
<keyword evidence="1" id="KW-0472">Membrane</keyword>
<dbReference type="EMBL" id="UASS01000011">
    <property type="protein sequence ID" value="SPX60670.1"/>
    <property type="molecule type" value="Genomic_DNA"/>
</dbReference>
<dbReference type="PATRIC" id="fig|453.4.peg.1732"/>
<feature type="transmembrane region" description="Helical" evidence="1">
    <location>
        <begin position="37"/>
        <end position="57"/>
    </location>
</feature>
<proteinExistence type="predicted"/>
<sequence length="66" mass="7665">MLITLIMAILTLVVTSFVVFGIVFWHKGEHQHLARSFLVITLSAFLIFFVILIAFFITSFSQHYFK</sequence>
<protein>
    <submittedName>
        <fullName evidence="2">Uncharacterized protein</fullName>
    </submittedName>
</protein>
<evidence type="ECO:0000313" key="3">
    <source>
        <dbReference type="EMBL" id="SPX60670.1"/>
    </source>
</evidence>
<dbReference type="AlphaFoldDB" id="A0A0W0TM42"/>
<keyword evidence="1" id="KW-1133">Transmembrane helix</keyword>
<organism evidence="2 4">
    <name type="scientific">Legionella feeleii</name>
    <dbReference type="NCBI Taxonomy" id="453"/>
    <lineage>
        <taxon>Bacteria</taxon>
        <taxon>Pseudomonadati</taxon>
        <taxon>Pseudomonadota</taxon>
        <taxon>Gammaproteobacteria</taxon>
        <taxon>Legionellales</taxon>
        <taxon>Legionellaceae</taxon>
        <taxon>Legionella</taxon>
    </lineage>
</organism>
<evidence type="ECO:0000313" key="5">
    <source>
        <dbReference type="Proteomes" id="UP000251942"/>
    </source>
</evidence>
<reference evidence="2 4" key="1">
    <citation type="submission" date="2015-11" db="EMBL/GenBank/DDBJ databases">
        <title>Genomic analysis of 38 Legionella species identifies large and diverse effector repertoires.</title>
        <authorList>
            <person name="Burstein D."/>
            <person name="Amaro F."/>
            <person name="Zusman T."/>
            <person name="Lifshitz Z."/>
            <person name="Cohen O."/>
            <person name="Gilbert J.A."/>
            <person name="Pupko T."/>
            <person name="Shuman H.A."/>
            <person name="Segal G."/>
        </authorList>
    </citation>
    <scope>NUCLEOTIDE SEQUENCE [LARGE SCALE GENOMIC DNA]</scope>
    <source>
        <strain evidence="2 4">WO-44C</strain>
    </source>
</reference>